<feature type="transmembrane region" description="Helical" evidence="1">
    <location>
        <begin position="62"/>
        <end position="81"/>
    </location>
</feature>
<evidence type="ECO:0000313" key="4">
    <source>
        <dbReference type="Proteomes" id="UP000035444"/>
    </source>
</evidence>
<feature type="transmembrane region" description="Helical" evidence="1">
    <location>
        <begin position="93"/>
        <end position="115"/>
    </location>
</feature>
<organism evidence="3 4">
    <name type="scientific">Kiloniella spongiae</name>
    <dbReference type="NCBI Taxonomy" id="1489064"/>
    <lineage>
        <taxon>Bacteria</taxon>
        <taxon>Pseudomonadati</taxon>
        <taxon>Pseudomonadota</taxon>
        <taxon>Alphaproteobacteria</taxon>
        <taxon>Rhodospirillales</taxon>
        <taxon>Kiloniellaceae</taxon>
        <taxon>Kiloniella</taxon>
    </lineage>
</organism>
<dbReference type="Proteomes" id="UP000035444">
    <property type="component" value="Unassembled WGS sequence"/>
</dbReference>
<accession>A0A0H2MFT1</accession>
<dbReference type="EMBL" id="LAQL01000012">
    <property type="protein sequence ID" value="KLN59632.1"/>
    <property type="molecule type" value="Genomic_DNA"/>
</dbReference>
<keyword evidence="1" id="KW-0812">Transmembrane</keyword>
<evidence type="ECO:0000256" key="1">
    <source>
        <dbReference type="SAM" id="Phobius"/>
    </source>
</evidence>
<name>A0A0H2MFT1_9PROT</name>
<feature type="domain" description="DUF7847" evidence="2">
    <location>
        <begin position="7"/>
        <end position="123"/>
    </location>
</feature>
<proteinExistence type="predicted"/>
<dbReference type="Pfam" id="PF25231">
    <property type="entry name" value="DUF7847"/>
    <property type="match status" value="1"/>
</dbReference>
<dbReference type="STRING" id="1489064.WH96_16420"/>
<evidence type="ECO:0000313" key="3">
    <source>
        <dbReference type="EMBL" id="KLN59632.1"/>
    </source>
</evidence>
<keyword evidence="1" id="KW-1133">Transmembrane helix</keyword>
<dbReference type="AlphaFoldDB" id="A0A0H2MFT1"/>
<keyword evidence="4" id="KW-1185">Reference proteome</keyword>
<sequence length="141" mass="15536">MPILVVGTITIFLFYLGLVLLIVPGVYVAVLLAVVIPVIVVEQPGIIGSLKRSSELSRGSRWPLAGLFFISVLVTACFPILTEYVTSFFDGLISTPLLFIVEQLIDSVVFAYFFVVSAFTYVELRQLQEGPTKEQVASIFE</sequence>
<reference evidence="3 4" key="1">
    <citation type="submission" date="2015-03" db="EMBL/GenBank/DDBJ databases">
        <title>Genome Sequence of Kiloniella spongiae MEBiC09566, isolated from a marine sponge.</title>
        <authorList>
            <person name="Shao Z."/>
            <person name="Wang L."/>
            <person name="Li X."/>
        </authorList>
    </citation>
    <scope>NUCLEOTIDE SEQUENCE [LARGE SCALE GENOMIC DNA]</scope>
    <source>
        <strain evidence="3 4">MEBiC09566</strain>
    </source>
</reference>
<feature type="transmembrane region" description="Helical" evidence="1">
    <location>
        <begin position="12"/>
        <end position="41"/>
    </location>
</feature>
<protein>
    <recommendedName>
        <fullName evidence="2">DUF7847 domain-containing protein</fullName>
    </recommendedName>
</protein>
<evidence type="ECO:0000259" key="2">
    <source>
        <dbReference type="Pfam" id="PF25231"/>
    </source>
</evidence>
<dbReference type="InterPro" id="IPR057169">
    <property type="entry name" value="DUF7847"/>
</dbReference>
<gene>
    <name evidence="3" type="ORF">WH96_16420</name>
</gene>
<keyword evidence="1" id="KW-0472">Membrane</keyword>
<comment type="caution">
    <text evidence="3">The sequence shown here is derived from an EMBL/GenBank/DDBJ whole genome shotgun (WGS) entry which is preliminary data.</text>
</comment>